<dbReference type="Gene3D" id="1.10.287.130">
    <property type="match status" value="1"/>
</dbReference>
<dbReference type="EMBL" id="JBHSNA010000002">
    <property type="protein sequence ID" value="MFC5565565.1"/>
    <property type="molecule type" value="Genomic_DNA"/>
</dbReference>
<gene>
    <name evidence="15" type="ORF">ACFPOC_03930</name>
</gene>
<keyword evidence="7" id="KW-0067">ATP-binding</keyword>
<evidence type="ECO:0000313" key="16">
    <source>
        <dbReference type="Proteomes" id="UP001596056"/>
    </source>
</evidence>
<dbReference type="PANTHER" id="PTHR43065">
    <property type="entry name" value="SENSOR HISTIDINE KINASE"/>
    <property type="match status" value="1"/>
</dbReference>
<dbReference type="InterPro" id="IPR003018">
    <property type="entry name" value="GAF"/>
</dbReference>
<feature type="domain" description="PAC" evidence="14">
    <location>
        <begin position="426"/>
        <end position="478"/>
    </location>
</feature>
<dbReference type="NCBIfam" id="TIGR00229">
    <property type="entry name" value="sensory_box"/>
    <property type="match status" value="3"/>
</dbReference>
<dbReference type="InterPro" id="IPR013655">
    <property type="entry name" value="PAS_fold_3"/>
</dbReference>
<dbReference type="SUPFAM" id="SSF47384">
    <property type="entry name" value="Homodimeric domain of signal transducing histidine kinase"/>
    <property type="match status" value="1"/>
</dbReference>
<evidence type="ECO:0000259" key="11">
    <source>
        <dbReference type="PROSITE" id="PS50109"/>
    </source>
</evidence>
<dbReference type="PROSITE" id="PS50110">
    <property type="entry name" value="RESPONSE_REGULATORY"/>
    <property type="match status" value="1"/>
</dbReference>
<dbReference type="SMART" id="SM00065">
    <property type="entry name" value="GAF"/>
    <property type="match status" value="1"/>
</dbReference>
<keyword evidence="6" id="KW-0418">Kinase</keyword>
<dbReference type="SUPFAM" id="SSF52172">
    <property type="entry name" value="CheY-like"/>
    <property type="match status" value="1"/>
</dbReference>
<evidence type="ECO:0000256" key="10">
    <source>
        <dbReference type="SAM" id="Coils"/>
    </source>
</evidence>
<evidence type="ECO:0000256" key="8">
    <source>
        <dbReference type="ARBA" id="ARBA00023012"/>
    </source>
</evidence>
<dbReference type="InterPro" id="IPR001610">
    <property type="entry name" value="PAC"/>
</dbReference>
<dbReference type="InterPro" id="IPR013767">
    <property type="entry name" value="PAS_fold"/>
</dbReference>
<protein>
    <recommendedName>
        <fullName evidence="2">histidine kinase</fullName>
        <ecNumber evidence="2">2.7.13.3</ecNumber>
    </recommendedName>
</protein>
<sequence>METRIGDAAGELEALRREAAVLRAENARLREASDGAARGAADRMPALARAARAIVGAPDLPATLQAITDAAREIVGAHQSVCSLTRGPDWSQAITAVSLSDRYARWAGYESAPDGSGVYAWVCEGNLTVRMTQAELEAHPRWRGFGPEAARHPPMRGWLATALVGRDGRNLGLVQLSDRLEGEFDGTDEAILVQLAQLAASAVEKAEAEARLRAEEERLRLLADALPMLMSLVDREGRYRFVNRAYEDWFGRARDDVLGRTMEEVLGAEAFGLRRHHAEAALRGEARRFEAATPRADGGGEETEVHYLPRRAADGAWDGFYVLVADISERKAAERALREAREAAERDATRTAAILGQLAEGVVVTDTGGRIAFVNEAAARIHGVARLGVGPEDYSATYRLFTEDGAPYPGEELPLARAALRGEAAEEARWRIRRPDGREVRAVGSARPIRLPDGTRIGAVLTLRDDTARAGAEEELRRLNRDLEAEVAQRTAERDRIWQNSNELMAVFGLDGTRRAINPAWARTLGHDEETLRRTPFLDLTRPEDRPRLLRALARLRRGQRIADLENRLRHADGSWRTVSWTGVPGDGVFHAIGRDVTGQRQAEEQLRQAQKMEAVGQLTGGIAHDFNNLLAGIVGSLDLLGTRLRQGRTDGLGRYVEAAMGSAQRAAALTHRLLAFARRQPLDPRPVDANALLSGMEDLLRRTLGPAIALELDRAEGLWRTLCDPVQLESALLNLCINARDAMPGGGRLRVGTRNVLLGEGEGDAGPGAFVAVEVADTGLGMAPEVVARAFEPFFTTKPLGQGSGLGLSMVYGFARQSEGLVRVESQEGRGTTVTLLLPRIQDAAERGGAPPGGMEPGGVEMRGPEIPAARRGGTALVVDDEPVVRALVAEVLRERDFAVLEAGDGPAALELLGPGRRFDLLVTDLGLPGLDGRQLADRAREGRPDLKVLFITGYAEGAIRAGGFLRPGMAMLTKPFAVEALAAKVRELLER</sequence>
<dbReference type="SMART" id="SM00091">
    <property type="entry name" value="PAS"/>
    <property type="match status" value="3"/>
</dbReference>
<dbReference type="CDD" id="cd00082">
    <property type="entry name" value="HisKA"/>
    <property type="match status" value="1"/>
</dbReference>
<dbReference type="Pfam" id="PF02518">
    <property type="entry name" value="HATPase_c"/>
    <property type="match status" value="1"/>
</dbReference>
<evidence type="ECO:0000256" key="5">
    <source>
        <dbReference type="ARBA" id="ARBA00022741"/>
    </source>
</evidence>
<dbReference type="InterPro" id="IPR000014">
    <property type="entry name" value="PAS"/>
</dbReference>
<dbReference type="InterPro" id="IPR005467">
    <property type="entry name" value="His_kinase_dom"/>
</dbReference>
<accession>A0ABW0S9M1</accession>
<keyword evidence="5" id="KW-0547">Nucleotide-binding</keyword>
<feature type="coiled-coil region" evidence="10">
    <location>
        <begin position="198"/>
        <end position="225"/>
    </location>
</feature>
<dbReference type="SUPFAM" id="SSF55874">
    <property type="entry name" value="ATPase domain of HSP90 chaperone/DNA topoisomerase II/histidine kinase"/>
    <property type="match status" value="1"/>
</dbReference>
<dbReference type="SUPFAM" id="SSF55785">
    <property type="entry name" value="PYP-like sensor domain (PAS domain)"/>
    <property type="match status" value="3"/>
</dbReference>
<evidence type="ECO:0000256" key="2">
    <source>
        <dbReference type="ARBA" id="ARBA00012438"/>
    </source>
</evidence>
<feature type="domain" description="Response regulatory" evidence="12">
    <location>
        <begin position="876"/>
        <end position="991"/>
    </location>
</feature>
<dbReference type="RefSeq" id="WP_209838065.1">
    <property type="nucleotide sequence ID" value="NZ_JAGGJP010000002.1"/>
</dbReference>
<dbReference type="Gene3D" id="3.30.450.40">
    <property type="match status" value="1"/>
</dbReference>
<keyword evidence="3 9" id="KW-0597">Phosphoprotein</keyword>
<dbReference type="SMART" id="SM00388">
    <property type="entry name" value="HisKA"/>
    <property type="match status" value="1"/>
</dbReference>
<feature type="domain" description="PAS" evidence="13">
    <location>
        <begin position="347"/>
        <end position="386"/>
    </location>
</feature>
<dbReference type="InterPro" id="IPR004358">
    <property type="entry name" value="Sig_transdc_His_kin-like_C"/>
</dbReference>
<dbReference type="InterPro" id="IPR003594">
    <property type="entry name" value="HATPase_dom"/>
</dbReference>
<feature type="domain" description="PAS" evidence="13">
    <location>
        <begin position="215"/>
        <end position="285"/>
    </location>
</feature>
<evidence type="ECO:0000256" key="3">
    <source>
        <dbReference type="ARBA" id="ARBA00022553"/>
    </source>
</evidence>
<dbReference type="Proteomes" id="UP001596056">
    <property type="component" value="Unassembled WGS sequence"/>
</dbReference>
<proteinExistence type="predicted"/>
<dbReference type="PRINTS" id="PR00344">
    <property type="entry name" value="BCTRLSENSOR"/>
</dbReference>
<dbReference type="InterPro" id="IPR003661">
    <property type="entry name" value="HisK_dim/P_dom"/>
</dbReference>
<dbReference type="InterPro" id="IPR013656">
    <property type="entry name" value="PAS_4"/>
</dbReference>
<keyword evidence="16" id="KW-1185">Reference proteome</keyword>
<dbReference type="InterPro" id="IPR011006">
    <property type="entry name" value="CheY-like_superfamily"/>
</dbReference>
<comment type="caution">
    <text evidence="15">The sequence shown here is derived from an EMBL/GenBank/DDBJ whole genome shotgun (WGS) entry which is preliminary data.</text>
</comment>
<feature type="domain" description="PAC" evidence="14">
    <location>
        <begin position="287"/>
        <end position="339"/>
    </location>
</feature>
<evidence type="ECO:0000259" key="12">
    <source>
        <dbReference type="PROSITE" id="PS50110"/>
    </source>
</evidence>
<dbReference type="Gene3D" id="3.40.50.2300">
    <property type="match status" value="1"/>
</dbReference>
<dbReference type="SMART" id="SM00086">
    <property type="entry name" value="PAC"/>
    <property type="match status" value="2"/>
</dbReference>
<feature type="domain" description="Histidine kinase" evidence="11">
    <location>
        <begin position="622"/>
        <end position="843"/>
    </location>
</feature>
<dbReference type="SUPFAM" id="SSF55781">
    <property type="entry name" value="GAF domain-like"/>
    <property type="match status" value="1"/>
</dbReference>
<dbReference type="Gene3D" id="3.30.450.20">
    <property type="entry name" value="PAS domain"/>
    <property type="match status" value="3"/>
</dbReference>
<evidence type="ECO:0000259" key="13">
    <source>
        <dbReference type="PROSITE" id="PS50112"/>
    </source>
</evidence>
<keyword evidence="8" id="KW-0902">Two-component regulatory system</keyword>
<dbReference type="Gene3D" id="3.30.565.10">
    <property type="entry name" value="Histidine kinase-like ATPase, C-terminal domain"/>
    <property type="match status" value="1"/>
</dbReference>
<evidence type="ECO:0000256" key="1">
    <source>
        <dbReference type="ARBA" id="ARBA00000085"/>
    </source>
</evidence>
<feature type="coiled-coil region" evidence="10">
    <location>
        <begin position="5"/>
        <end position="32"/>
    </location>
</feature>
<dbReference type="PROSITE" id="PS50113">
    <property type="entry name" value="PAC"/>
    <property type="match status" value="2"/>
</dbReference>
<dbReference type="PROSITE" id="PS50112">
    <property type="entry name" value="PAS"/>
    <property type="match status" value="2"/>
</dbReference>
<dbReference type="InterPro" id="IPR001789">
    <property type="entry name" value="Sig_transdc_resp-reg_receiver"/>
</dbReference>
<keyword evidence="10" id="KW-0175">Coiled coil</keyword>
<dbReference type="InterPro" id="IPR035965">
    <property type="entry name" value="PAS-like_dom_sf"/>
</dbReference>
<dbReference type="InterPro" id="IPR029016">
    <property type="entry name" value="GAF-like_dom_sf"/>
</dbReference>
<organism evidence="15 16">
    <name type="scientific">Rubellimicrobium aerolatum</name>
    <dbReference type="NCBI Taxonomy" id="490979"/>
    <lineage>
        <taxon>Bacteria</taxon>
        <taxon>Pseudomonadati</taxon>
        <taxon>Pseudomonadota</taxon>
        <taxon>Alphaproteobacteria</taxon>
        <taxon>Rhodobacterales</taxon>
        <taxon>Roseobacteraceae</taxon>
        <taxon>Rubellimicrobium</taxon>
    </lineage>
</organism>
<dbReference type="SMART" id="SM00448">
    <property type="entry name" value="REC"/>
    <property type="match status" value="1"/>
</dbReference>
<keyword evidence="4" id="KW-0808">Transferase</keyword>
<dbReference type="InterPro" id="IPR000700">
    <property type="entry name" value="PAS-assoc_C"/>
</dbReference>
<dbReference type="Pfam" id="PF00989">
    <property type="entry name" value="PAS"/>
    <property type="match status" value="1"/>
</dbReference>
<feature type="modified residue" description="4-aspartylphosphate" evidence="9">
    <location>
        <position position="926"/>
    </location>
</feature>
<dbReference type="InterPro" id="IPR036890">
    <property type="entry name" value="HATPase_C_sf"/>
</dbReference>
<dbReference type="PROSITE" id="PS50109">
    <property type="entry name" value="HIS_KIN"/>
    <property type="match status" value="1"/>
</dbReference>
<evidence type="ECO:0000256" key="4">
    <source>
        <dbReference type="ARBA" id="ARBA00022679"/>
    </source>
</evidence>
<dbReference type="Pfam" id="PF08447">
    <property type="entry name" value="PAS_3"/>
    <property type="match status" value="1"/>
</dbReference>
<evidence type="ECO:0000256" key="7">
    <source>
        <dbReference type="ARBA" id="ARBA00022840"/>
    </source>
</evidence>
<dbReference type="CDD" id="cd00130">
    <property type="entry name" value="PAS"/>
    <property type="match status" value="3"/>
</dbReference>
<dbReference type="Pfam" id="PF13185">
    <property type="entry name" value="GAF_2"/>
    <property type="match status" value="1"/>
</dbReference>
<dbReference type="InterPro" id="IPR036097">
    <property type="entry name" value="HisK_dim/P_sf"/>
</dbReference>
<reference evidence="16" key="1">
    <citation type="journal article" date="2019" name="Int. J. Syst. Evol. Microbiol.">
        <title>The Global Catalogue of Microorganisms (GCM) 10K type strain sequencing project: providing services to taxonomists for standard genome sequencing and annotation.</title>
        <authorList>
            <consortium name="The Broad Institute Genomics Platform"/>
            <consortium name="The Broad Institute Genome Sequencing Center for Infectious Disease"/>
            <person name="Wu L."/>
            <person name="Ma J."/>
        </authorList>
    </citation>
    <scope>NUCLEOTIDE SEQUENCE [LARGE SCALE GENOMIC DNA]</scope>
    <source>
        <strain evidence="16">KACC 11588</strain>
    </source>
</reference>
<evidence type="ECO:0000256" key="9">
    <source>
        <dbReference type="PROSITE-ProRule" id="PRU00169"/>
    </source>
</evidence>
<evidence type="ECO:0000256" key="6">
    <source>
        <dbReference type="ARBA" id="ARBA00022777"/>
    </source>
</evidence>
<dbReference type="PANTHER" id="PTHR43065:SF42">
    <property type="entry name" value="TWO-COMPONENT SENSOR PPRA"/>
    <property type="match status" value="1"/>
</dbReference>
<comment type="catalytic activity">
    <reaction evidence="1">
        <text>ATP + protein L-histidine = ADP + protein N-phospho-L-histidine.</text>
        <dbReference type="EC" id="2.7.13.3"/>
    </reaction>
</comment>
<name>A0ABW0S9M1_9RHOB</name>
<dbReference type="Pfam" id="PF08448">
    <property type="entry name" value="PAS_4"/>
    <property type="match status" value="1"/>
</dbReference>
<dbReference type="SMART" id="SM00387">
    <property type="entry name" value="HATPase_c"/>
    <property type="match status" value="1"/>
</dbReference>
<evidence type="ECO:0000259" key="14">
    <source>
        <dbReference type="PROSITE" id="PS50113"/>
    </source>
</evidence>
<dbReference type="Pfam" id="PF00512">
    <property type="entry name" value="HisKA"/>
    <property type="match status" value="1"/>
</dbReference>
<dbReference type="EC" id="2.7.13.3" evidence="2"/>
<evidence type="ECO:0000313" key="15">
    <source>
        <dbReference type="EMBL" id="MFC5565565.1"/>
    </source>
</evidence>
<dbReference type="Pfam" id="PF00072">
    <property type="entry name" value="Response_reg"/>
    <property type="match status" value="1"/>
</dbReference>